<evidence type="ECO:0000256" key="10">
    <source>
        <dbReference type="RuleBase" id="RU366002"/>
    </source>
</evidence>
<feature type="transmembrane region" description="Helical" evidence="10">
    <location>
        <begin position="420"/>
        <end position="440"/>
    </location>
</feature>
<evidence type="ECO:0000256" key="6">
    <source>
        <dbReference type="ARBA" id="ARBA00023053"/>
    </source>
</evidence>
<keyword evidence="3 10" id="KW-1003">Cell membrane</keyword>
<gene>
    <name evidence="12" type="ORF">ESB00_07120</name>
</gene>
<dbReference type="GO" id="GO:0005886">
    <property type="term" value="C:plasma membrane"/>
    <property type="evidence" value="ECO:0007669"/>
    <property type="project" value="UniProtKB-SubCell"/>
</dbReference>
<dbReference type="AlphaFoldDB" id="A0A4Q1C9Y0"/>
<evidence type="ECO:0000313" key="12">
    <source>
        <dbReference type="EMBL" id="RXK55652.1"/>
    </source>
</evidence>
<evidence type="ECO:0000313" key="13">
    <source>
        <dbReference type="Proteomes" id="UP000290218"/>
    </source>
</evidence>
<dbReference type="GO" id="GO:0098719">
    <property type="term" value="P:sodium ion import across plasma membrane"/>
    <property type="evidence" value="ECO:0007669"/>
    <property type="project" value="TreeGrafter"/>
</dbReference>
<dbReference type="NCBIfam" id="TIGR00831">
    <property type="entry name" value="a_cpa1"/>
    <property type="match status" value="1"/>
</dbReference>
<feature type="transmembrane region" description="Helical" evidence="10">
    <location>
        <begin position="117"/>
        <end position="139"/>
    </location>
</feature>
<dbReference type="OrthoDB" id="9809206at2"/>
<feature type="transmembrane region" description="Helical" evidence="10">
    <location>
        <begin position="382"/>
        <end position="405"/>
    </location>
</feature>
<feature type="transmembrane region" description="Helical" evidence="10">
    <location>
        <begin position="340"/>
        <end position="370"/>
    </location>
</feature>
<feature type="transmembrane region" description="Helical" evidence="10">
    <location>
        <begin position="88"/>
        <end position="105"/>
    </location>
</feature>
<feature type="transmembrane region" description="Helical" evidence="10">
    <location>
        <begin position="216"/>
        <end position="234"/>
    </location>
</feature>
<keyword evidence="5 10" id="KW-1133">Transmembrane helix</keyword>
<keyword evidence="2 10" id="KW-0813">Transport</keyword>
<evidence type="ECO:0000256" key="1">
    <source>
        <dbReference type="ARBA" id="ARBA00004651"/>
    </source>
</evidence>
<dbReference type="PANTHER" id="PTHR10110:SF86">
    <property type="entry name" value="SODIUM_HYDROGEN EXCHANGER 7"/>
    <property type="match status" value="1"/>
</dbReference>
<comment type="function">
    <text evidence="10">Na(+)/H(+) antiporter that extrudes sodium in exchange for external protons.</text>
</comment>
<feature type="transmembrane region" description="Helical" evidence="10">
    <location>
        <begin position="261"/>
        <end position="287"/>
    </location>
</feature>
<evidence type="ECO:0000256" key="4">
    <source>
        <dbReference type="ARBA" id="ARBA00022692"/>
    </source>
</evidence>
<keyword evidence="6 10" id="KW-0915">Sodium</keyword>
<keyword evidence="10" id="KW-0050">Antiport</keyword>
<organism evidence="12 13">
    <name type="scientific">Oleiharenicola lentus</name>
    <dbReference type="NCBI Taxonomy" id="2508720"/>
    <lineage>
        <taxon>Bacteria</taxon>
        <taxon>Pseudomonadati</taxon>
        <taxon>Verrucomicrobiota</taxon>
        <taxon>Opitutia</taxon>
        <taxon>Opitutales</taxon>
        <taxon>Opitutaceae</taxon>
        <taxon>Oleiharenicola</taxon>
    </lineage>
</organism>
<feature type="transmembrane region" description="Helical" evidence="10">
    <location>
        <begin position="308"/>
        <end position="328"/>
    </location>
</feature>
<keyword evidence="13" id="KW-1185">Reference proteome</keyword>
<name>A0A4Q1C9Y0_9BACT</name>
<feature type="domain" description="Cation/H+ exchanger transmembrane" evidence="11">
    <location>
        <begin position="46"/>
        <end position="443"/>
    </location>
</feature>
<evidence type="ECO:0000256" key="9">
    <source>
        <dbReference type="ARBA" id="ARBA00023201"/>
    </source>
</evidence>
<comment type="similarity">
    <text evidence="10">Belongs to the monovalent cation:proton antiporter 1 (CPA1) transporter (TC 2.A.36) family.</text>
</comment>
<sequence>MTAVSRATASIDRRYNNTPTPRFPLAAKPASFARVTGFENALLLLLLLAALSVLGRHLPWPLPITYVVGAGLVDFWTPFPRIELDPGFFFLCFVPPLLFSDGWLMPLRDFWAAKRPIFTLATGLVVFTTLAVGWVAHWLVPGLPLAMAFALGAVVSPTDAVAVGAITQRLKVPPRLTAVLNGESLMNDATGLVAFKFALGAVAVGSFSLRTATMDFLVLAVGGLALGLAVSWLVGKLRDLLLRIHGADALLETTISLLTPYAAYLAATALDLSSILAVVAAGLYAGWRDPLRMDPLTRQTTWNVWSTVLFWLNGLAFVLLGLQLPSILQSISATYSPGQLALFTAAISGTAILTRLVWMCPGGYAPFLIFRRALRNEPRPPLTWLVVAGWAGMRGTITLAAALSIPEVLADGSPFPGRDLVIFLSAGVIVVTLLLQGTTLEALICRLRVRPDDTQVNEDRSARITAVEAGLKQLRAAAHAAHQPEEMASLREIISEYEHRMAELTTFGETQASAQRRRTSARHHRLSALRAERTALDDLWRRNVITDETHRPLQHLLDHEESLLSAQDSKPAE</sequence>
<evidence type="ECO:0000256" key="5">
    <source>
        <dbReference type="ARBA" id="ARBA00022989"/>
    </source>
</evidence>
<comment type="caution">
    <text evidence="12">The sequence shown here is derived from an EMBL/GenBank/DDBJ whole genome shotgun (WGS) entry which is preliminary data.</text>
</comment>
<dbReference type="PANTHER" id="PTHR10110">
    <property type="entry name" value="SODIUM/HYDROGEN EXCHANGER"/>
    <property type="match status" value="1"/>
</dbReference>
<keyword evidence="4 10" id="KW-0812">Transmembrane</keyword>
<dbReference type="InterPro" id="IPR006153">
    <property type="entry name" value="Cation/H_exchanger_TM"/>
</dbReference>
<proteinExistence type="inferred from homology"/>
<dbReference type="GO" id="GO:0015386">
    <property type="term" value="F:potassium:proton antiporter activity"/>
    <property type="evidence" value="ECO:0007669"/>
    <property type="project" value="TreeGrafter"/>
</dbReference>
<dbReference type="Pfam" id="PF00999">
    <property type="entry name" value="Na_H_Exchanger"/>
    <property type="match status" value="1"/>
</dbReference>
<evidence type="ECO:0000256" key="3">
    <source>
        <dbReference type="ARBA" id="ARBA00022475"/>
    </source>
</evidence>
<evidence type="ECO:0000256" key="7">
    <source>
        <dbReference type="ARBA" id="ARBA00023065"/>
    </source>
</evidence>
<comment type="subcellular location">
    <subcellularLocation>
        <location evidence="1 10">Cell membrane</location>
        <topology evidence="1 10">Multi-pass membrane protein</topology>
    </subcellularLocation>
</comment>
<dbReference type="GO" id="GO:0015385">
    <property type="term" value="F:sodium:proton antiporter activity"/>
    <property type="evidence" value="ECO:0007669"/>
    <property type="project" value="InterPro"/>
</dbReference>
<dbReference type="Proteomes" id="UP000290218">
    <property type="component" value="Unassembled WGS sequence"/>
</dbReference>
<keyword evidence="7 10" id="KW-0406">Ion transport</keyword>
<keyword evidence="8 10" id="KW-0472">Membrane</keyword>
<keyword evidence="9 10" id="KW-0739">Sodium transport</keyword>
<protein>
    <submittedName>
        <fullName evidence="12">Na+/H+ antiporter</fullName>
    </submittedName>
</protein>
<dbReference type="EMBL" id="SDHX01000001">
    <property type="protein sequence ID" value="RXK55652.1"/>
    <property type="molecule type" value="Genomic_DNA"/>
</dbReference>
<dbReference type="Gene3D" id="6.10.140.1330">
    <property type="match status" value="1"/>
</dbReference>
<dbReference type="InterPro" id="IPR018422">
    <property type="entry name" value="Cation/H_exchanger_CPA1"/>
</dbReference>
<evidence type="ECO:0000256" key="8">
    <source>
        <dbReference type="ARBA" id="ARBA00023136"/>
    </source>
</evidence>
<dbReference type="RefSeq" id="WP_129047017.1">
    <property type="nucleotide sequence ID" value="NZ_SDHX01000001.1"/>
</dbReference>
<evidence type="ECO:0000259" key="11">
    <source>
        <dbReference type="Pfam" id="PF00999"/>
    </source>
</evidence>
<dbReference type="InterPro" id="IPR004705">
    <property type="entry name" value="Cation/H_exchanger_CPA1_bac"/>
</dbReference>
<reference evidence="12 13" key="1">
    <citation type="submission" date="2019-01" db="EMBL/GenBank/DDBJ databases">
        <title>Lacunisphaera sp. strain TWA-58.</title>
        <authorList>
            <person name="Chen W.-M."/>
        </authorList>
    </citation>
    <scope>NUCLEOTIDE SEQUENCE [LARGE SCALE GENOMIC DNA]</scope>
    <source>
        <strain evidence="12 13">TWA-58</strain>
    </source>
</reference>
<evidence type="ECO:0000256" key="2">
    <source>
        <dbReference type="ARBA" id="ARBA00022448"/>
    </source>
</evidence>
<comment type="caution">
    <text evidence="10">Lacks conserved residue(s) required for the propagation of feature annotation.</text>
</comment>
<dbReference type="GO" id="GO:0051453">
    <property type="term" value="P:regulation of intracellular pH"/>
    <property type="evidence" value="ECO:0007669"/>
    <property type="project" value="TreeGrafter"/>
</dbReference>
<accession>A0A4Q1C9Y0</accession>